<dbReference type="AlphaFoldDB" id="A0AAV5V3G9"/>
<sequence>ILVSAGSSTFEMGVLKCAKNLERCKAIDISLFKTLDVGKDNSNYAKQVLAYDGSVNGRACMSQADCDKIKATQADKCNEANIDKSCYCTTDKCNGSAGALSLISLLISEMFGKVVVLASVFYLAQALNCYHQATTTIDPLIMGNFNGTVVIPLDIGSYLCEDGLIRCATF</sequence>
<feature type="non-terminal residue" evidence="1">
    <location>
        <position position="170"/>
    </location>
</feature>
<protein>
    <submittedName>
        <fullName evidence="1">Uncharacterized protein</fullName>
    </submittedName>
</protein>
<evidence type="ECO:0000313" key="2">
    <source>
        <dbReference type="Proteomes" id="UP001432322"/>
    </source>
</evidence>
<reference evidence="1" key="1">
    <citation type="submission" date="2023-10" db="EMBL/GenBank/DDBJ databases">
        <title>Genome assembly of Pristionchus species.</title>
        <authorList>
            <person name="Yoshida K."/>
            <person name="Sommer R.J."/>
        </authorList>
    </citation>
    <scope>NUCLEOTIDE SEQUENCE</scope>
    <source>
        <strain evidence="1">RS5133</strain>
    </source>
</reference>
<comment type="caution">
    <text evidence="1">The sequence shown here is derived from an EMBL/GenBank/DDBJ whole genome shotgun (WGS) entry which is preliminary data.</text>
</comment>
<accession>A0AAV5V3G9</accession>
<keyword evidence="2" id="KW-1185">Reference proteome</keyword>
<name>A0AAV5V3G9_9BILA</name>
<gene>
    <name evidence="1" type="ORF">PFISCL1PPCAC_4164</name>
</gene>
<dbReference type="Proteomes" id="UP001432322">
    <property type="component" value="Unassembled WGS sequence"/>
</dbReference>
<feature type="non-terminal residue" evidence="1">
    <location>
        <position position="1"/>
    </location>
</feature>
<dbReference type="EMBL" id="BTSY01000002">
    <property type="protein sequence ID" value="GMT12867.1"/>
    <property type="molecule type" value="Genomic_DNA"/>
</dbReference>
<organism evidence="1 2">
    <name type="scientific">Pristionchus fissidentatus</name>
    <dbReference type="NCBI Taxonomy" id="1538716"/>
    <lineage>
        <taxon>Eukaryota</taxon>
        <taxon>Metazoa</taxon>
        <taxon>Ecdysozoa</taxon>
        <taxon>Nematoda</taxon>
        <taxon>Chromadorea</taxon>
        <taxon>Rhabditida</taxon>
        <taxon>Rhabditina</taxon>
        <taxon>Diplogasteromorpha</taxon>
        <taxon>Diplogasteroidea</taxon>
        <taxon>Neodiplogasteridae</taxon>
        <taxon>Pristionchus</taxon>
    </lineage>
</organism>
<evidence type="ECO:0000313" key="1">
    <source>
        <dbReference type="EMBL" id="GMT12867.1"/>
    </source>
</evidence>
<proteinExistence type="predicted"/>